<accession>A0ABR1IK10</accession>
<keyword evidence="2" id="KW-1185">Reference proteome</keyword>
<comment type="caution">
    <text evidence="1">The sequence shown here is derived from an EMBL/GenBank/DDBJ whole genome shotgun (WGS) entry which is preliminary data.</text>
</comment>
<protein>
    <submittedName>
        <fullName evidence="1">Uncharacterized protein</fullName>
    </submittedName>
</protein>
<organism evidence="1 2">
    <name type="scientific">Marasmiellus scandens</name>
    <dbReference type="NCBI Taxonomy" id="2682957"/>
    <lineage>
        <taxon>Eukaryota</taxon>
        <taxon>Fungi</taxon>
        <taxon>Dikarya</taxon>
        <taxon>Basidiomycota</taxon>
        <taxon>Agaricomycotina</taxon>
        <taxon>Agaricomycetes</taxon>
        <taxon>Agaricomycetidae</taxon>
        <taxon>Agaricales</taxon>
        <taxon>Marasmiineae</taxon>
        <taxon>Omphalotaceae</taxon>
        <taxon>Marasmiellus</taxon>
    </lineage>
</organism>
<name>A0ABR1IK10_9AGAR</name>
<evidence type="ECO:0000313" key="1">
    <source>
        <dbReference type="EMBL" id="KAK7434823.1"/>
    </source>
</evidence>
<dbReference type="EMBL" id="JBANRG010000116">
    <property type="protein sequence ID" value="KAK7434823.1"/>
    <property type="molecule type" value="Genomic_DNA"/>
</dbReference>
<dbReference type="Proteomes" id="UP001498398">
    <property type="component" value="Unassembled WGS sequence"/>
</dbReference>
<proteinExistence type="predicted"/>
<reference evidence="1 2" key="1">
    <citation type="submission" date="2024-01" db="EMBL/GenBank/DDBJ databases">
        <title>A draft genome for the cacao thread blight pathogen Marasmiellus scandens.</title>
        <authorList>
            <person name="Baruah I.K."/>
            <person name="Leung J."/>
            <person name="Bukari Y."/>
            <person name="Amoako-Attah I."/>
            <person name="Meinhardt L.W."/>
            <person name="Bailey B.A."/>
            <person name="Cohen S.P."/>
        </authorList>
    </citation>
    <scope>NUCLEOTIDE SEQUENCE [LARGE SCALE GENOMIC DNA]</scope>
    <source>
        <strain evidence="1 2">GH-19</strain>
    </source>
</reference>
<sequence>MLVPEPMHLFILRVLQNYFREALGLDNPTKKKESDRPRSFLAYHYDFTPPPHLSNTAATGDKPLNDRDGHSAELLTIRDRQEEEDNCLEMLVWNHLPQNVNQLHTQRALFLKDDIVNDLNAFRDILRVHEILSSRAPTNHKETQKYQAQLSRLQWVSLFYVCNDLMVLPLLIREEPDISQRDLPKRHMAQILSKWRVHNIQEQEQYIWPFFTPTDAEPPSIPWASLPVCGPRTDNPDRAKTDCHDLSVSDREKLLRFLTTTMNHHSAYGIGNIHRKLRQPLPNSNSSGLDPLRSSLQEFTWKALAYVCVDLNCLPSGLVKIKKEHLIQQLLIWREQQPWEELEWVHVDSVDVLSRLHQAIREIVTPAWVTNPPNDIGLPKAGTLKADHWRTLFVIHLPLALLSLWSKDSPIAAENVDEVESVLDTSMWLSCALITMTKDTLTPTRRELFREAYL</sequence>
<evidence type="ECO:0000313" key="2">
    <source>
        <dbReference type="Proteomes" id="UP001498398"/>
    </source>
</evidence>
<gene>
    <name evidence="1" type="ORF">VKT23_020010</name>
</gene>